<dbReference type="PANTHER" id="PTHR44858:SF1">
    <property type="entry name" value="UDP-N-ACETYLGLUCOSAMINE--PEPTIDE N-ACETYLGLUCOSAMINYLTRANSFERASE SPINDLY-RELATED"/>
    <property type="match status" value="1"/>
</dbReference>
<dbReference type="EMBL" id="RCCT01000001">
    <property type="protein sequence ID" value="RLK11230.1"/>
    <property type="molecule type" value="Genomic_DNA"/>
</dbReference>
<dbReference type="InterPro" id="IPR050498">
    <property type="entry name" value="Ycf3"/>
</dbReference>
<keyword evidence="3" id="KW-0732">Signal</keyword>
<gene>
    <name evidence="4" type="ORF">CLV75_1230</name>
</gene>
<evidence type="ECO:0000256" key="2">
    <source>
        <dbReference type="ARBA" id="ARBA00022803"/>
    </source>
</evidence>
<sequence>MKLAFAVFLAVSAVQATADCPVAPDHISGIDSLIAQAQDASTEQEARGISGQMWQLWTDAPDARSQTLLDRGMSMREAWDLAGALAEFDALVAYCPEYAEGYNQRAFVNYLQQDFGAALIDLDRAIALSPNHVAALSGRALSLLGLKRMDEARAALNHALELNPWLSERALLAPGGLLDPPGEDI</sequence>
<evidence type="ECO:0000256" key="1">
    <source>
        <dbReference type="ARBA" id="ARBA00022737"/>
    </source>
</evidence>
<dbReference type="RefSeq" id="WP_010441856.1">
    <property type="nucleotide sequence ID" value="NZ_AEYW01000013.1"/>
</dbReference>
<organism evidence="4 5">
    <name type="scientific">Ruegeria conchae</name>
    <dbReference type="NCBI Taxonomy" id="981384"/>
    <lineage>
        <taxon>Bacteria</taxon>
        <taxon>Pseudomonadati</taxon>
        <taxon>Pseudomonadota</taxon>
        <taxon>Alphaproteobacteria</taxon>
        <taxon>Rhodobacterales</taxon>
        <taxon>Roseobacteraceae</taxon>
        <taxon>Ruegeria</taxon>
    </lineage>
</organism>
<dbReference type="STRING" id="981384.GCA_000192475_01770"/>
<dbReference type="InterPro" id="IPR011990">
    <property type="entry name" value="TPR-like_helical_dom_sf"/>
</dbReference>
<dbReference type="AlphaFoldDB" id="A0A497ZPH6"/>
<keyword evidence="1" id="KW-0677">Repeat</keyword>
<accession>A0A497ZPH6</accession>
<feature type="signal peptide" evidence="3">
    <location>
        <begin position="1"/>
        <end position="18"/>
    </location>
</feature>
<protein>
    <submittedName>
        <fullName evidence="4">Tetratricopeptide repeat protein</fullName>
    </submittedName>
</protein>
<comment type="caution">
    <text evidence="4">The sequence shown here is derived from an EMBL/GenBank/DDBJ whole genome shotgun (WGS) entry which is preliminary data.</text>
</comment>
<proteinExistence type="predicted"/>
<evidence type="ECO:0000256" key="3">
    <source>
        <dbReference type="SAM" id="SignalP"/>
    </source>
</evidence>
<dbReference type="SUPFAM" id="SSF48452">
    <property type="entry name" value="TPR-like"/>
    <property type="match status" value="1"/>
</dbReference>
<name>A0A497ZPH6_9RHOB</name>
<dbReference type="SMART" id="SM00028">
    <property type="entry name" value="TPR"/>
    <property type="match status" value="2"/>
</dbReference>
<evidence type="ECO:0000313" key="5">
    <source>
        <dbReference type="Proteomes" id="UP000271700"/>
    </source>
</evidence>
<dbReference type="Proteomes" id="UP000271700">
    <property type="component" value="Unassembled WGS sequence"/>
</dbReference>
<evidence type="ECO:0000313" key="4">
    <source>
        <dbReference type="EMBL" id="RLK11230.1"/>
    </source>
</evidence>
<dbReference type="Gene3D" id="1.25.40.10">
    <property type="entry name" value="Tetratricopeptide repeat domain"/>
    <property type="match status" value="1"/>
</dbReference>
<dbReference type="PANTHER" id="PTHR44858">
    <property type="entry name" value="TETRATRICOPEPTIDE REPEAT PROTEIN 6"/>
    <property type="match status" value="1"/>
</dbReference>
<dbReference type="Pfam" id="PF13181">
    <property type="entry name" value="TPR_8"/>
    <property type="match status" value="1"/>
</dbReference>
<feature type="chain" id="PRO_5019854362" evidence="3">
    <location>
        <begin position="19"/>
        <end position="185"/>
    </location>
</feature>
<reference evidence="4 5" key="1">
    <citation type="submission" date="2018-10" db="EMBL/GenBank/DDBJ databases">
        <title>Genomic Encyclopedia of Archaeal and Bacterial Type Strains, Phase II (KMG-II): from individual species to whole genera.</title>
        <authorList>
            <person name="Goeker M."/>
        </authorList>
    </citation>
    <scope>NUCLEOTIDE SEQUENCE [LARGE SCALE GENOMIC DNA]</scope>
    <source>
        <strain evidence="4 5">DSM 29317</strain>
    </source>
</reference>
<dbReference type="OrthoDB" id="9815010at2"/>
<keyword evidence="2" id="KW-0802">TPR repeat</keyword>
<keyword evidence="5" id="KW-1185">Reference proteome</keyword>
<dbReference type="InterPro" id="IPR019734">
    <property type="entry name" value="TPR_rpt"/>
</dbReference>